<keyword evidence="1" id="KW-0175">Coiled coil</keyword>
<dbReference type="Proteomes" id="UP000580250">
    <property type="component" value="Unassembled WGS sequence"/>
</dbReference>
<evidence type="ECO:0000256" key="1">
    <source>
        <dbReference type="SAM" id="Coils"/>
    </source>
</evidence>
<evidence type="ECO:0000256" key="2">
    <source>
        <dbReference type="SAM" id="MobiDB-lite"/>
    </source>
</evidence>
<dbReference type="AlphaFoldDB" id="A0A6V7W9V3"/>
<feature type="region of interest" description="Disordered" evidence="2">
    <location>
        <begin position="40"/>
        <end position="59"/>
    </location>
</feature>
<sequence length="136" mass="16101">MYQNEKFNCKQNNLIINFQKLIFKNMKTPKQLLEEWSFSSNNSDNINNDSEDKTLVEEEENFTEKSYSNIRDEILESNSCSSCCLSQNMIENLKQRLEKLELKLKINEQSLEISNLKHEKAIFLFLVYDICIPGKY</sequence>
<organism evidence="3 4">
    <name type="scientific">Meloidogyne enterolobii</name>
    <name type="common">Root-knot nematode worm</name>
    <name type="synonym">Meloidogyne mayaguensis</name>
    <dbReference type="NCBI Taxonomy" id="390850"/>
    <lineage>
        <taxon>Eukaryota</taxon>
        <taxon>Metazoa</taxon>
        <taxon>Ecdysozoa</taxon>
        <taxon>Nematoda</taxon>
        <taxon>Chromadorea</taxon>
        <taxon>Rhabditida</taxon>
        <taxon>Tylenchina</taxon>
        <taxon>Tylenchomorpha</taxon>
        <taxon>Tylenchoidea</taxon>
        <taxon>Meloidogynidae</taxon>
        <taxon>Meloidogyninae</taxon>
        <taxon>Meloidogyne</taxon>
    </lineage>
</organism>
<dbReference type="EMBL" id="CAJEWN010000471">
    <property type="protein sequence ID" value="CAD2183518.1"/>
    <property type="molecule type" value="Genomic_DNA"/>
</dbReference>
<proteinExistence type="predicted"/>
<evidence type="ECO:0000313" key="3">
    <source>
        <dbReference type="EMBL" id="CAD2183518.1"/>
    </source>
</evidence>
<comment type="caution">
    <text evidence="3">The sequence shown here is derived from an EMBL/GenBank/DDBJ whole genome shotgun (WGS) entry which is preliminary data.</text>
</comment>
<evidence type="ECO:0000313" key="4">
    <source>
        <dbReference type="Proteomes" id="UP000580250"/>
    </source>
</evidence>
<protein>
    <submittedName>
        <fullName evidence="3">Uncharacterized protein</fullName>
    </submittedName>
</protein>
<accession>A0A6V7W9V3</accession>
<feature type="coiled-coil region" evidence="1">
    <location>
        <begin position="90"/>
        <end position="119"/>
    </location>
</feature>
<gene>
    <name evidence="3" type="ORF">MENT_LOCUS35818</name>
</gene>
<name>A0A6V7W9V3_MELEN</name>
<reference evidence="3 4" key="1">
    <citation type="submission" date="2020-08" db="EMBL/GenBank/DDBJ databases">
        <authorList>
            <person name="Koutsovoulos G."/>
            <person name="Danchin GJ E."/>
        </authorList>
    </citation>
    <scope>NUCLEOTIDE SEQUENCE [LARGE SCALE GENOMIC DNA]</scope>
</reference>